<keyword evidence="3" id="KW-0472">Membrane</keyword>
<proteinExistence type="inferred from homology"/>
<keyword evidence="6" id="KW-1185">Reference proteome</keyword>
<feature type="transmembrane region" description="Helical" evidence="3">
    <location>
        <begin position="167"/>
        <end position="189"/>
    </location>
</feature>
<dbReference type="AlphaFoldDB" id="A0A2P7MYG4"/>
<feature type="transmembrane region" description="Helical" evidence="3">
    <location>
        <begin position="40"/>
        <end position="62"/>
    </location>
</feature>
<gene>
    <name evidence="5" type="ORF">C7K55_04585</name>
</gene>
<evidence type="ECO:0000256" key="2">
    <source>
        <dbReference type="ARBA" id="ARBA00008749"/>
    </source>
</evidence>
<evidence type="ECO:0000259" key="4">
    <source>
        <dbReference type="Pfam" id="PF00487"/>
    </source>
</evidence>
<evidence type="ECO:0000313" key="5">
    <source>
        <dbReference type="EMBL" id="PSJ06217.1"/>
    </source>
</evidence>
<dbReference type="InterPro" id="IPR005804">
    <property type="entry name" value="FA_desaturase_dom"/>
</dbReference>
<sequence>MNAASRKGLLLAALITMGWLVSLAGLLSWDLNATQLARPWVWLAIFIGVVGRTLLQTGLFIVGHDAMHGVLWPHCRNRNALLGRIALGLYAALPYQACCRNHQHHHLFTASASDPDFHGDPAAGAIAWYARFMAGYLTWGQMGRLLMGWTVLALIACRLAPFGWLNVLLFCTLPLLLSSLQLFVFGTYLPHRGQRLPQRRPHADSLELAPWLSLLACFHFGYHREHHDAPTLAWFELPAQRRRSRSRLSPRLASLLRERAQFT</sequence>
<comment type="caution">
    <text evidence="5">The sequence shown here is derived from an EMBL/GenBank/DDBJ whole genome shotgun (WGS) entry which is preliminary data.</text>
</comment>
<evidence type="ECO:0000256" key="3">
    <source>
        <dbReference type="SAM" id="Phobius"/>
    </source>
</evidence>
<dbReference type="EMBL" id="PXXO01000004">
    <property type="protein sequence ID" value="PSJ06217.1"/>
    <property type="molecule type" value="Genomic_DNA"/>
</dbReference>
<comment type="cofactor">
    <cofactor evidence="1">
        <name>Fe(2+)</name>
        <dbReference type="ChEBI" id="CHEBI:29033"/>
    </cofactor>
</comment>
<evidence type="ECO:0000256" key="1">
    <source>
        <dbReference type="ARBA" id="ARBA00001954"/>
    </source>
</evidence>
<accession>A0A2P7MYG4</accession>
<feature type="transmembrane region" description="Helical" evidence="3">
    <location>
        <begin position="142"/>
        <end position="161"/>
    </location>
</feature>
<keyword evidence="3" id="KW-0812">Transmembrane</keyword>
<evidence type="ECO:0000313" key="6">
    <source>
        <dbReference type="Proteomes" id="UP000243002"/>
    </source>
</evidence>
<keyword evidence="3" id="KW-1133">Transmembrane helix</keyword>
<dbReference type="OrthoDB" id="9792534at2"/>
<dbReference type="GO" id="GO:0006629">
    <property type="term" value="P:lipid metabolic process"/>
    <property type="evidence" value="ECO:0007669"/>
    <property type="project" value="InterPro"/>
</dbReference>
<organism evidence="5 6">
    <name type="scientific">Cyanobium usitatum str. Tous</name>
    <dbReference type="NCBI Taxonomy" id="2116684"/>
    <lineage>
        <taxon>Bacteria</taxon>
        <taxon>Bacillati</taxon>
        <taxon>Cyanobacteriota</taxon>
        <taxon>Cyanophyceae</taxon>
        <taxon>Synechococcales</taxon>
        <taxon>Prochlorococcaceae</taxon>
        <taxon>Cyanobium</taxon>
    </lineage>
</organism>
<feature type="domain" description="Fatty acid desaturase" evidence="4">
    <location>
        <begin position="41"/>
        <end position="249"/>
    </location>
</feature>
<protein>
    <submittedName>
        <fullName evidence="5">Beta-carotene ketolase</fullName>
    </submittedName>
</protein>
<reference evidence="5 6" key="1">
    <citation type="journal article" date="2018" name="Environ. Microbiol.">
        <title>Ecological and genomic features of two widespread freshwater picocyanobacteria.</title>
        <authorList>
            <person name="Cabello-Yeves P.J."/>
            <person name="Picazo A."/>
            <person name="Camacho A."/>
            <person name="Callieri C."/>
            <person name="Rosselli R."/>
            <person name="Roda-Garcia J.J."/>
            <person name="Coutinho F.H."/>
            <person name="Rodriguez-Valera F."/>
        </authorList>
    </citation>
    <scope>NUCLEOTIDE SEQUENCE [LARGE SCALE GENOMIC DNA]</scope>
    <source>
        <strain evidence="5 6">Tous</strain>
    </source>
</reference>
<comment type="similarity">
    <text evidence="2">Belongs to the fatty acid desaturase type 2 family.</text>
</comment>
<name>A0A2P7MYG4_9CYAN</name>
<dbReference type="Pfam" id="PF00487">
    <property type="entry name" value="FA_desaturase"/>
    <property type="match status" value="1"/>
</dbReference>
<dbReference type="Proteomes" id="UP000243002">
    <property type="component" value="Unassembled WGS sequence"/>
</dbReference>